<dbReference type="CDD" id="cd04301">
    <property type="entry name" value="NAT_SF"/>
    <property type="match status" value="1"/>
</dbReference>
<evidence type="ECO:0000256" key="2">
    <source>
        <dbReference type="ARBA" id="ARBA00023315"/>
    </source>
</evidence>
<proteinExistence type="predicted"/>
<dbReference type="PANTHER" id="PTHR43877">
    <property type="entry name" value="AMINOALKYLPHOSPHONATE N-ACETYLTRANSFERASE-RELATED-RELATED"/>
    <property type="match status" value="1"/>
</dbReference>
<keyword evidence="1 4" id="KW-0808">Transferase</keyword>
<organism evidence="4 5">
    <name type="scientific">Caballeronia udeis</name>
    <dbReference type="NCBI Taxonomy" id="1232866"/>
    <lineage>
        <taxon>Bacteria</taxon>
        <taxon>Pseudomonadati</taxon>
        <taxon>Pseudomonadota</taxon>
        <taxon>Betaproteobacteria</taxon>
        <taxon>Burkholderiales</taxon>
        <taxon>Burkholderiaceae</taxon>
        <taxon>Caballeronia</taxon>
    </lineage>
</organism>
<dbReference type="GO" id="GO:0016747">
    <property type="term" value="F:acyltransferase activity, transferring groups other than amino-acyl groups"/>
    <property type="evidence" value="ECO:0007669"/>
    <property type="project" value="InterPro"/>
</dbReference>
<sequence>MCVQKHLKIALHMSIYQPTFHDPSWPFTLRPATSADAQLIAGMHAQSWASAYRGILPDDFLDREMSAEREAHWHSRFDELAAGAGEVLIAIQDDRPIGFVCLVAPDENGSVLVDNLHALPGAKGSGLGTAMLTVAAQWARDRGATSMHLSVLEPNVAAIGFYESRGWQLAGREDDTMGGINIIALRYVLPIG</sequence>
<gene>
    <name evidence="4" type="ORF">AWB69_08883</name>
</gene>
<dbReference type="PROSITE" id="PS51186">
    <property type="entry name" value="GNAT"/>
    <property type="match status" value="1"/>
</dbReference>
<reference evidence="4 5" key="1">
    <citation type="submission" date="2016-01" db="EMBL/GenBank/DDBJ databases">
        <authorList>
            <person name="Oliw E.H."/>
        </authorList>
    </citation>
    <scope>NUCLEOTIDE SEQUENCE [LARGE SCALE GENOMIC DNA]</scope>
    <source>
        <strain evidence="4">LMG 27134</strain>
    </source>
</reference>
<dbReference type="AlphaFoldDB" id="A0A158JWM0"/>
<protein>
    <submittedName>
        <fullName evidence="4">N-acetyltransferase GCN5</fullName>
    </submittedName>
</protein>
<dbReference type="Pfam" id="PF00583">
    <property type="entry name" value="Acetyltransf_1"/>
    <property type="match status" value="1"/>
</dbReference>
<dbReference type="InterPro" id="IPR000182">
    <property type="entry name" value="GNAT_dom"/>
</dbReference>
<accession>A0A158JWM0</accession>
<dbReference type="InterPro" id="IPR050832">
    <property type="entry name" value="Bact_Acetyltransf"/>
</dbReference>
<evidence type="ECO:0000313" key="4">
    <source>
        <dbReference type="EMBL" id="SAL72873.1"/>
    </source>
</evidence>
<feature type="domain" description="N-acetyltransferase" evidence="3">
    <location>
        <begin position="27"/>
        <end position="192"/>
    </location>
</feature>
<dbReference type="EMBL" id="FCOK02000126">
    <property type="protein sequence ID" value="SAL72873.1"/>
    <property type="molecule type" value="Genomic_DNA"/>
</dbReference>
<evidence type="ECO:0000259" key="3">
    <source>
        <dbReference type="PROSITE" id="PS51186"/>
    </source>
</evidence>
<keyword evidence="2" id="KW-0012">Acyltransferase</keyword>
<dbReference type="Proteomes" id="UP000054683">
    <property type="component" value="Unassembled WGS sequence"/>
</dbReference>
<evidence type="ECO:0000256" key="1">
    <source>
        <dbReference type="ARBA" id="ARBA00022679"/>
    </source>
</evidence>
<name>A0A158JWM0_9BURK</name>
<evidence type="ECO:0000313" key="5">
    <source>
        <dbReference type="Proteomes" id="UP000054683"/>
    </source>
</evidence>
<dbReference type="InterPro" id="IPR016181">
    <property type="entry name" value="Acyl_CoA_acyltransferase"/>
</dbReference>
<dbReference type="SUPFAM" id="SSF55729">
    <property type="entry name" value="Acyl-CoA N-acyltransferases (Nat)"/>
    <property type="match status" value="1"/>
</dbReference>
<dbReference type="Gene3D" id="3.40.630.30">
    <property type="match status" value="1"/>
</dbReference>